<evidence type="ECO:0000313" key="3">
    <source>
        <dbReference type="Proteomes" id="UP000241514"/>
    </source>
</evidence>
<reference evidence="2 3" key="1">
    <citation type="submission" date="2018-03" db="EMBL/GenBank/DDBJ databases">
        <title>Cross-interface Injection: A General Nanoliter Liquid Handling Method Applied to Single Cells Genome Amplification Automated Nanoliter Liquid Handling Applied to Single Cell Multiple Displacement Amplification.</title>
        <authorList>
            <person name="Yun J."/>
            <person name="Xu P."/>
            <person name="Xu J."/>
            <person name="Dai X."/>
            <person name="Wang Y."/>
            <person name="Zheng X."/>
            <person name="Cao C."/>
            <person name="Yi Q."/>
            <person name="Zhu Y."/>
            <person name="Wang L."/>
            <person name="Dong Z."/>
            <person name="Huang Y."/>
            <person name="Huang L."/>
            <person name="Du W."/>
        </authorList>
    </citation>
    <scope>NUCLEOTIDE SEQUENCE [LARGE SCALE GENOMIC DNA]</scope>
    <source>
        <strain evidence="2 3">A9-4</strain>
    </source>
</reference>
<evidence type="ECO:0000259" key="1">
    <source>
        <dbReference type="Pfam" id="PF02464"/>
    </source>
</evidence>
<accession>A0A2T4D5C2</accession>
<dbReference type="Proteomes" id="UP000241514">
    <property type="component" value="Unassembled WGS sequence"/>
</dbReference>
<dbReference type="EMBL" id="PYVG01000025">
    <property type="protein sequence ID" value="PTB88999.1"/>
    <property type="molecule type" value="Genomic_DNA"/>
</dbReference>
<dbReference type="RefSeq" id="WP_417655823.1">
    <property type="nucleotide sequence ID" value="NZ_JBLXDX010000001.1"/>
</dbReference>
<feature type="domain" description="CinA C-terminal" evidence="1">
    <location>
        <begin position="8"/>
        <end position="158"/>
    </location>
</feature>
<dbReference type="InterPro" id="IPR008136">
    <property type="entry name" value="CinA_C"/>
</dbReference>
<dbReference type="Gene3D" id="3.90.950.20">
    <property type="entry name" value="CinA-like"/>
    <property type="match status" value="1"/>
</dbReference>
<dbReference type="SUPFAM" id="SSF142433">
    <property type="entry name" value="CinA-like"/>
    <property type="match status" value="1"/>
</dbReference>
<sequence>MLAQSTTELAAQFGLWLQQKNWRVATAESCSAGGIGYAISAIAGSSAWLEGGLITYSNELKQRLLGVPAEDLQRFGAVSSEVAAAMALGALERTQVDCAIAVTGIAGPDGGTAEKPVGLVWFGLAWADQCVTWSKVFPGDREAVRQATIEEALQGYKKILDTV</sequence>
<dbReference type="NCBIfam" id="TIGR00199">
    <property type="entry name" value="PncC_domain"/>
    <property type="match status" value="1"/>
</dbReference>
<name>A0A2T4D5C2_9GAMM</name>
<protein>
    <submittedName>
        <fullName evidence="2">Damage-inducible protein CinA</fullName>
    </submittedName>
</protein>
<comment type="caution">
    <text evidence="2">The sequence shown here is derived from an EMBL/GenBank/DDBJ whole genome shotgun (WGS) entry which is preliminary data.</text>
</comment>
<dbReference type="Pfam" id="PF02464">
    <property type="entry name" value="CinA"/>
    <property type="match status" value="1"/>
</dbReference>
<dbReference type="AlphaFoldDB" id="A0A2T4D5C2"/>
<gene>
    <name evidence="2" type="ORF">C9928_04940</name>
</gene>
<organism evidence="2 3">
    <name type="scientific">Pseudidiomarina aestuarii</name>
    <dbReference type="NCBI Taxonomy" id="624146"/>
    <lineage>
        <taxon>Bacteria</taxon>
        <taxon>Pseudomonadati</taxon>
        <taxon>Pseudomonadota</taxon>
        <taxon>Gammaproteobacteria</taxon>
        <taxon>Alteromonadales</taxon>
        <taxon>Idiomarinaceae</taxon>
        <taxon>Pseudidiomarina</taxon>
    </lineage>
</organism>
<dbReference type="InterPro" id="IPR036653">
    <property type="entry name" value="CinA-like_C"/>
</dbReference>
<proteinExistence type="predicted"/>
<evidence type="ECO:0000313" key="2">
    <source>
        <dbReference type="EMBL" id="PTB88999.1"/>
    </source>
</evidence>